<sequence>MAKYFPSSDHQSSRSDTLSTSSSNSFENVDYNPWEHDSDDDDELVVPQNIEVPSKIDVKAMALEVDEKVKEVIETEHDSEIEDLEEVVRSLSLSWNNSNKIIERKYQNEECVLYNGKVPIFVGSKYFAIKPVKPKSTEDQLETSPLMNHKSNKDTTAQRDESQPPVFDSKMEQVKIVSPTSMSVSNADIKASTKESTKSKVRGKKKFKKCENMINFNPDEIGGPTIGMADHKYYTTHQLYTMQRNYN</sequence>
<feature type="compositionally biased region" description="Basic and acidic residues" evidence="1">
    <location>
        <begin position="151"/>
        <end position="162"/>
    </location>
</feature>
<organism evidence="2">
    <name type="scientific">Culicoides sonorensis</name>
    <name type="common">Biting midge</name>
    <dbReference type="NCBI Taxonomy" id="179676"/>
    <lineage>
        <taxon>Eukaryota</taxon>
        <taxon>Metazoa</taxon>
        <taxon>Ecdysozoa</taxon>
        <taxon>Arthropoda</taxon>
        <taxon>Hexapoda</taxon>
        <taxon>Insecta</taxon>
        <taxon>Pterygota</taxon>
        <taxon>Neoptera</taxon>
        <taxon>Endopterygota</taxon>
        <taxon>Diptera</taxon>
        <taxon>Nematocera</taxon>
        <taxon>Chironomoidea</taxon>
        <taxon>Ceratopogonidae</taxon>
        <taxon>Ceratopogoninae</taxon>
        <taxon>Culicoides</taxon>
        <taxon>Monoculicoides</taxon>
    </lineage>
</organism>
<dbReference type="EMBL" id="UFQT01000675">
    <property type="protein sequence ID" value="SSX26437.1"/>
    <property type="molecule type" value="Genomic_DNA"/>
</dbReference>
<reference evidence="2" key="1">
    <citation type="submission" date="2018-04" db="EMBL/GenBank/DDBJ databases">
        <authorList>
            <person name="Go L.Y."/>
            <person name="Mitchell J.A."/>
        </authorList>
    </citation>
    <scope>NUCLEOTIDE SEQUENCE</scope>
    <source>
        <tissue evidence="2">Whole organism</tissue>
    </source>
</reference>
<feature type="region of interest" description="Disordered" evidence="1">
    <location>
        <begin position="1"/>
        <end position="42"/>
    </location>
</feature>
<protein>
    <submittedName>
        <fullName evidence="2">CSON013419 protein</fullName>
    </submittedName>
</protein>
<dbReference type="EMBL" id="UFQS01000675">
    <property type="protein sequence ID" value="SSX06081.1"/>
    <property type="molecule type" value="Genomic_DNA"/>
</dbReference>
<accession>A0A336KPJ7</accession>
<evidence type="ECO:0000256" key="1">
    <source>
        <dbReference type="SAM" id="MobiDB-lite"/>
    </source>
</evidence>
<feature type="compositionally biased region" description="Low complexity" evidence="1">
    <location>
        <begin position="14"/>
        <end position="25"/>
    </location>
</feature>
<feature type="region of interest" description="Disordered" evidence="1">
    <location>
        <begin position="137"/>
        <end position="167"/>
    </location>
</feature>
<gene>
    <name evidence="2" type="primary">CSON013419</name>
</gene>
<dbReference type="VEuPathDB" id="VectorBase:CSON013419"/>
<evidence type="ECO:0000313" key="2">
    <source>
        <dbReference type="EMBL" id="SSX06081.1"/>
    </source>
</evidence>
<dbReference type="AlphaFoldDB" id="A0A336KPJ7"/>
<name>A0A336KPJ7_CULSO</name>
<proteinExistence type="predicted"/>
<evidence type="ECO:0000313" key="3">
    <source>
        <dbReference type="EMBL" id="SSX26437.1"/>
    </source>
</evidence>
<reference evidence="3" key="2">
    <citation type="submission" date="2018-07" db="EMBL/GenBank/DDBJ databases">
        <authorList>
            <person name="Quirk P.G."/>
            <person name="Krulwich T.A."/>
        </authorList>
    </citation>
    <scope>NUCLEOTIDE SEQUENCE</scope>
</reference>